<protein>
    <submittedName>
        <fullName evidence="1">Uncharacterized protein</fullName>
    </submittedName>
</protein>
<evidence type="ECO:0000313" key="2">
    <source>
        <dbReference type="Proteomes" id="UP000316238"/>
    </source>
</evidence>
<dbReference type="AlphaFoldDB" id="A0A521G2R4"/>
<dbReference type="EMBL" id="NQJD01000008">
    <property type="protein sequence ID" value="TAA75322.1"/>
    <property type="molecule type" value="Genomic_DNA"/>
</dbReference>
<proteinExistence type="predicted"/>
<sequence length="355" mass="38147">MLTILWRPAPNALTTPKSYRIQAVPRSTDGYDEMAADISAEQPIYSAETVKGLAPLMMEWIQRRMINGSQVTFPESFSFHVSFTGKLDSPDAPLPEGNDLLQVNVRVSQPFVKEIRHKAKLERLPATEKAPVIISAEDTLLKLNAVLNPAGVLLLTGNDLAADPQSAGSVVIEGTRNGSAVQTRLLRVGPSEIMLMPDIPAQDNSWNNEYTVTVNARYSEHGTPRTGTCSRKLRTPLLINGLAFETGPGILSGETDAPTARLSSGTASASELLRIQALVDSRTGQLTLRLLDMQEGGRAGAAVAVTVDGDYELPGFSGSAVQSLTIAVENLAGLISLTRDNYSGRLVDVLDVRIE</sequence>
<gene>
    <name evidence="1" type="ORF">CDV28_10861</name>
</gene>
<name>A0A521G2R4_9BACT</name>
<dbReference type="Proteomes" id="UP000316238">
    <property type="component" value="Unassembled WGS sequence"/>
</dbReference>
<evidence type="ECO:0000313" key="1">
    <source>
        <dbReference type="EMBL" id="TAA75322.1"/>
    </source>
</evidence>
<accession>A0A521G2R4</accession>
<reference evidence="1" key="1">
    <citation type="submission" date="2017-07" db="EMBL/GenBank/DDBJ databases">
        <title>The cable genome - Insights into the physiology and evolution of filamentous bacteria capable of sulfide oxidation via long distance electron transfer.</title>
        <authorList>
            <person name="Thorup C."/>
            <person name="Bjerg J.T."/>
            <person name="Schreiber L."/>
            <person name="Nielsen L.P."/>
            <person name="Kjeldsen K.U."/>
            <person name="Boesen T."/>
            <person name="Boggild A."/>
            <person name="Meysman F."/>
            <person name="Geelhoed J."/>
            <person name="Schramm A."/>
        </authorList>
    </citation>
    <scope>NUCLEOTIDE SEQUENCE [LARGE SCALE GENOMIC DNA]</scope>
    <source>
        <strain evidence="1">GS</strain>
    </source>
</reference>
<keyword evidence="2" id="KW-1185">Reference proteome</keyword>
<comment type="caution">
    <text evidence="1">The sequence shown here is derived from an EMBL/GenBank/DDBJ whole genome shotgun (WGS) entry which is preliminary data.</text>
</comment>
<organism evidence="1 2">
    <name type="scientific">Candidatus Electronema aureum</name>
    <dbReference type="NCBI Taxonomy" id="2005002"/>
    <lineage>
        <taxon>Bacteria</taxon>
        <taxon>Pseudomonadati</taxon>
        <taxon>Thermodesulfobacteriota</taxon>
        <taxon>Desulfobulbia</taxon>
        <taxon>Desulfobulbales</taxon>
        <taxon>Desulfobulbaceae</taxon>
        <taxon>Candidatus Electronema</taxon>
    </lineage>
</organism>